<evidence type="ECO:0000256" key="1">
    <source>
        <dbReference type="ARBA" id="ARBA00004442"/>
    </source>
</evidence>
<dbReference type="Pfam" id="PF07676">
    <property type="entry name" value="PD40"/>
    <property type="match status" value="2"/>
</dbReference>
<dbReference type="AlphaFoldDB" id="A0A7J5AT35"/>
<dbReference type="Gene3D" id="3.30.1330.60">
    <property type="entry name" value="OmpA-like domain"/>
    <property type="match status" value="1"/>
</dbReference>
<dbReference type="PRINTS" id="PR01021">
    <property type="entry name" value="OMPADOMAIN"/>
</dbReference>
<protein>
    <submittedName>
        <fullName evidence="6">OmpA family protein</fullName>
    </submittedName>
</protein>
<reference evidence="6 7" key="1">
    <citation type="submission" date="2019-09" db="EMBL/GenBank/DDBJ databases">
        <authorList>
            <person name="Cao W.R."/>
        </authorList>
    </citation>
    <scope>NUCLEOTIDE SEQUENCE [LARGE SCALE GENOMIC DNA]</scope>
    <source>
        <strain evidence="7">a4</strain>
    </source>
</reference>
<dbReference type="InterPro" id="IPR006665">
    <property type="entry name" value="OmpA-like"/>
</dbReference>
<dbReference type="Pfam" id="PF13620">
    <property type="entry name" value="CarboxypepD_reg"/>
    <property type="match status" value="1"/>
</dbReference>
<dbReference type="SUPFAM" id="SSF48452">
    <property type="entry name" value="TPR-like"/>
    <property type="match status" value="1"/>
</dbReference>
<keyword evidence="3" id="KW-0998">Cell outer membrane</keyword>
<dbReference type="Gene3D" id="2.60.40.1120">
    <property type="entry name" value="Carboxypeptidase-like, regulatory domain"/>
    <property type="match status" value="1"/>
</dbReference>
<dbReference type="Gene3D" id="1.25.40.10">
    <property type="entry name" value="Tetratricopeptide repeat domain"/>
    <property type="match status" value="1"/>
</dbReference>
<dbReference type="PANTHER" id="PTHR30329:SF21">
    <property type="entry name" value="LIPOPROTEIN YIAD-RELATED"/>
    <property type="match status" value="1"/>
</dbReference>
<feature type="domain" description="OmpA-like" evidence="5">
    <location>
        <begin position="515"/>
        <end position="640"/>
    </location>
</feature>
<dbReference type="InterPro" id="IPR006664">
    <property type="entry name" value="OMP_bac"/>
</dbReference>
<dbReference type="SUPFAM" id="SSF82171">
    <property type="entry name" value="DPP6 N-terminal domain-like"/>
    <property type="match status" value="1"/>
</dbReference>
<dbReference type="GO" id="GO:0009279">
    <property type="term" value="C:cell outer membrane"/>
    <property type="evidence" value="ECO:0007669"/>
    <property type="project" value="UniProtKB-SubCell"/>
</dbReference>
<dbReference type="Pfam" id="PF00691">
    <property type="entry name" value="OmpA"/>
    <property type="match status" value="1"/>
</dbReference>
<comment type="caution">
    <text evidence="6">The sequence shown here is derived from an EMBL/GenBank/DDBJ whole genome shotgun (WGS) entry which is preliminary data.</text>
</comment>
<name>A0A7J5AT35_9FLAO</name>
<comment type="subcellular location">
    <subcellularLocation>
        <location evidence="1">Cell outer membrane</location>
    </subcellularLocation>
</comment>
<organism evidence="6 7">
    <name type="scientific">Tenacibaculum aiptasiae</name>
    <dbReference type="NCBI Taxonomy" id="426481"/>
    <lineage>
        <taxon>Bacteria</taxon>
        <taxon>Pseudomonadati</taxon>
        <taxon>Bacteroidota</taxon>
        <taxon>Flavobacteriia</taxon>
        <taxon>Flavobacteriales</taxon>
        <taxon>Flavobacteriaceae</taxon>
        <taxon>Tenacibaculum</taxon>
    </lineage>
</organism>
<dbReference type="OrthoDB" id="9809364at2"/>
<dbReference type="SUPFAM" id="SSF49478">
    <property type="entry name" value="Cna protein B-type domain"/>
    <property type="match status" value="1"/>
</dbReference>
<keyword evidence="2 4" id="KW-0472">Membrane</keyword>
<evidence type="ECO:0000256" key="3">
    <source>
        <dbReference type="ARBA" id="ARBA00023237"/>
    </source>
</evidence>
<dbReference type="Proteomes" id="UP000467305">
    <property type="component" value="Unassembled WGS sequence"/>
</dbReference>
<dbReference type="InterPro" id="IPR050330">
    <property type="entry name" value="Bact_OuterMem_StrucFunc"/>
</dbReference>
<keyword evidence="7" id="KW-1185">Reference proteome</keyword>
<dbReference type="EMBL" id="WAAU01000003">
    <property type="protein sequence ID" value="KAB1160806.1"/>
    <property type="molecule type" value="Genomic_DNA"/>
</dbReference>
<dbReference type="RefSeq" id="WP_150898434.1">
    <property type="nucleotide sequence ID" value="NZ_WAAU01000003.1"/>
</dbReference>
<dbReference type="PROSITE" id="PS51123">
    <property type="entry name" value="OMPA_2"/>
    <property type="match status" value="1"/>
</dbReference>
<dbReference type="SUPFAM" id="SSF103088">
    <property type="entry name" value="OmpA-like"/>
    <property type="match status" value="1"/>
</dbReference>
<evidence type="ECO:0000259" key="5">
    <source>
        <dbReference type="PROSITE" id="PS51123"/>
    </source>
</evidence>
<dbReference type="InterPro" id="IPR036737">
    <property type="entry name" value="OmpA-like_sf"/>
</dbReference>
<evidence type="ECO:0000313" key="6">
    <source>
        <dbReference type="EMBL" id="KAB1160806.1"/>
    </source>
</evidence>
<gene>
    <name evidence="6" type="ORF">F7018_02720</name>
</gene>
<dbReference type="PANTHER" id="PTHR30329">
    <property type="entry name" value="STATOR ELEMENT OF FLAGELLAR MOTOR COMPLEX"/>
    <property type="match status" value="1"/>
</dbReference>
<proteinExistence type="predicted"/>
<sequence>MGKKILYLFVFISVTCWGQRKSIADKYFNEYAYKKSAKLYESLFKKGDTSYSVLSRLGDSYYNNSNFVQAEKWYKELIKRYEKIISPEYVFKYAQVLKSNGKIKESDKWLLKLNNLRKEDSRGEALKQNTNYFIEYTNREKLYVNLNNLSINTKYSDFGGFIFGNEFYFASTKPNGTNDKKLYSWNNQPHLSIYKGTESFNEEAKILDVFASKKVESVDSKYHESNAVITADGKTMYFTRTSSDGEKLKGGENKEANLKIYKAEKIGDVWRNITELPFSNDNYSIGHPALSLDEKTLYFISNMPNGYGLTDIYKVELLEGGKYSEPKNLGKGINTEGREMFPFIGDDNTLYFASDGHLGLGALDVFESKLVEGNYMKSLNLGAPINGPYDDFGFVINKKRNNGFFSSNREGGKGDDDIYSFLVYNCKEAISGLVTETKTEKPIQDVVVRLIDSTGKVVTETKTKGDGTYTFNALECEKKFTVVASKDDYKGEEKVVETLDVNKESITTNLQLESLIVEDQIVINPIYFDFDKYDIREDAAYELEHVVSVMNNHPEMVIKIESHTDSRGEAKYNKWLSTKRAEATKDYIISRGISSDRIQSAKGFGEEQLLNDCDESKGTKCAEEAHQINRRSYFYILDDTKTSKEKRKEGLIYKIQLASTKKQEYEKEPFANLEEAEVIRVGTSYKFYCCKNKSLEKIEDRLNQLKKAGYNDAFIVPFLEGKRISIKQALKIDKTTKK</sequence>
<evidence type="ECO:0000256" key="2">
    <source>
        <dbReference type="ARBA" id="ARBA00023136"/>
    </source>
</evidence>
<evidence type="ECO:0000256" key="4">
    <source>
        <dbReference type="PROSITE-ProRule" id="PRU00473"/>
    </source>
</evidence>
<accession>A0A7J5AT35</accession>
<dbReference type="CDD" id="cd07185">
    <property type="entry name" value="OmpA_C-like"/>
    <property type="match status" value="1"/>
</dbReference>
<evidence type="ECO:0000313" key="7">
    <source>
        <dbReference type="Proteomes" id="UP000467305"/>
    </source>
</evidence>
<dbReference type="InterPro" id="IPR011659">
    <property type="entry name" value="WD40"/>
</dbReference>
<dbReference type="InterPro" id="IPR011990">
    <property type="entry name" value="TPR-like_helical_dom_sf"/>
</dbReference>